<dbReference type="InterPro" id="IPR003961">
    <property type="entry name" value="FN3_dom"/>
</dbReference>
<feature type="compositionally biased region" description="Low complexity" evidence="3">
    <location>
        <begin position="76"/>
        <end position="102"/>
    </location>
</feature>
<dbReference type="GO" id="GO:0000272">
    <property type="term" value="P:polysaccharide catabolic process"/>
    <property type="evidence" value="ECO:0007669"/>
    <property type="project" value="UniProtKB-KW"/>
</dbReference>
<dbReference type="EMBL" id="AP035768">
    <property type="protein sequence ID" value="BFO15326.1"/>
    <property type="molecule type" value="Genomic_DNA"/>
</dbReference>
<dbReference type="Pfam" id="PF00041">
    <property type="entry name" value="fn3"/>
    <property type="match status" value="1"/>
</dbReference>
<evidence type="ECO:0000259" key="4">
    <source>
        <dbReference type="PROSITE" id="PS50853"/>
    </source>
</evidence>
<sequence>MKLSWSAATDDKGVKNYDVLRDGATVATVTGTTYTDTGLSKGTDYSYTVRARDTGDQTGPASGAVKVRTTGTGEEPSPATRSSSATSPSGASTAATTTSTTW</sequence>
<dbReference type="AlphaFoldDB" id="A0AAT9HD90"/>
<dbReference type="Gene3D" id="2.60.40.10">
    <property type="entry name" value="Immunoglobulins"/>
    <property type="match status" value="1"/>
</dbReference>
<keyword evidence="1" id="KW-0378">Hydrolase</keyword>
<dbReference type="GO" id="GO:0016798">
    <property type="term" value="F:hydrolase activity, acting on glycosyl bonds"/>
    <property type="evidence" value="ECO:0007669"/>
    <property type="project" value="UniProtKB-KW"/>
</dbReference>
<dbReference type="InterPro" id="IPR013783">
    <property type="entry name" value="Ig-like_fold"/>
</dbReference>
<reference evidence="5" key="2">
    <citation type="submission" date="2024-07" db="EMBL/GenBank/DDBJ databases">
        <title>Streptomyces haneummycinica sp. nov., a new antibiotic-producing actinobacterium isolated from marine sediment.</title>
        <authorList>
            <person name="Uemura M."/>
            <person name="Hamada M."/>
            <person name="Hirano S."/>
            <person name="Kobayashi K."/>
            <person name="Ohshiro T."/>
            <person name="Kobayashi T."/>
            <person name="Terahara T."/>
        </authorList>
    </citation>
    <scope>NUCLEOTIDE SEQUENCE</scope>
    <source>
        <strain evidence="5">KM77-8</strain>
    </source>
</reference>
<reference evidence="5" key="1">
    <citation type="submission" date="2024-06" db="EMBL/GenBank/DDBJ databases">
        <authorList>
            <consortium name="consrtm"/>
            <person name="Uemura M."/>
            <person name="Terahara T."/>
        </authorList>
    </citation>
    <scope>NUCLEOTIDE SEQUENCE</scope>
    <source>
        <strain evidence="5">KM77-8</strain>
    </source>
</reference>
<evidence type="ECO:0000313" key="5">
    <source>
        <dbReference type="EMBL" id="BFO15326.1"/>
    </source>
</evidence>
<proteinExistence type="predicted"/>
<protein>
    <recommendedName>
        <fullName evidence="4">Fibronectin type-III domain-containing protein</fullName>
    </recommendedName>
</protein>
<keyword evidence="2" id="KW-0624">Polysaccharide degradation</keyword>
<evidence type="ECO:0000256" key="3">
    <source>
        <dbReference type="SAM" id="MobiDB-lite"/>
    </source>
</evidence>
<organism evidence="5">
    <name type="scientific">Streptomyces haneummycinicus</name>
    <dbReference type="NCBI Taxonomy" id="3074435"/>
    <lineage>
        <taxon>Bacteria</taxon>
        <taxon>Bacillati</taxon>
        <taxon>Actinomycetota</taxon>
        <taxon>Actinomycetes</taxon>
        <taxon>Kitasatosporales</taxon>
        <taxon>Streptomycetaceae</taxon>
        <taxon>Streptomyces</taxon>
    </lineage>
</organism>
<feature type="region of interest" description="Disordered" evidence="3">
    <location>
        <begin position="51"/>
        <end position="102"/>
    </location>
</feature>
<keyword evidence="2" id="KW-0119">Carbohydrate metabolism</keyword>
<keyword evidence="1" id="KW-0326">Glycosidase</keyword>
<accession>A0AAT9HD90</accession>
<feature type="domain" description="Fibronectin type-III" evidence="4">
    <location>
        <begin position="1"/>
        <end position="72"/>
    </location>
</feature>
<dbReference type="PROSITE" id="PS50853">
    <property type="entry name" value="FN3"/>
    <property type="match status" value="1"/>
</dbReference>
<dbReference type="InterPro" id="IPR036116">
    <property type="entry name" value="FN3_sf"/>
</dbReference>
<name>A0AAT9HD90_9ACTN</name>
<dbReference type="SUPFAM" id="SSF49265">
    <property type="entry name" value="Fibronectin type III"/>
    <property type="match status" value="1"/>
</dbReference>
<gene>
    <name evidence="5" type="ORF">SHKM778_17140</name>
</gene>
<evidence type="ECO:0000256" key="1">
    <source>
        <dbReference type="ARBA" id="ARBA00023295"/>
    </source>
</evidence>
<evidence type="ECO:0000256" key="2">
    <source>
        <dbReference type="ARBA" id="ARBA00023326"/>
    </source>
</evidence>